<evidence type="ECO:0000313" key="8">
    <source>
        <dbReference type="EMBL" id="CAF0897667.1"/>
    </source>
</evidence>
<dbReference type="EMBL" id="CAJOBA010003348">
    <property type="protein sequence ID" value="CAF3678926.1"/>
    <property type="molecule type" value="Genomic_DNA"/>
</dbReference>
<dbReference type="InterPro" id="IPR013598">
    <property type="entry name" value="Exportin-1/Importin-b-like"/>
</dbReference>
<dbReference type="PANTHER" id="PTHR12363:SF33">
    <property type="entry name" value="IMPORTIN-13"/>
    <property type="match status" value="1"/>
</dbReference>
<dbReference type="GO" id="GO:0005634">
    <property type="term" value="C:nucleus"/>
    <property type="evidence" value="ECO:0007669"/>
    <property type="project" value="UniProtKB-SubCell"/>
</dbReference>
<dbReference type="Pfam" id="PF05742">
    <property type="entry name" value="TANGO2"/>
    <property type="match status" value="1"/>
</dbReference>
<dbReference type="Gene3D" id="1.25.10.10">
    <property type="entry name" value="Leucine-rich Repeat Variant"/>
    <property type="match status" value="1"/>
</dbReference>
<dbReference type="EMBL" id="CAJNOK010003346">
    <property type="protein sequence ID" value="CAF0897667.1"/>
    <property type="molecule type" value="Genomic_DNA"/>
</dbReference>
<evidence type="ECO:0000256" key="6">
    <source>
        <dbReference type="SAM" id="MobiDB-lite"/>
    </source>
</evidence>
<evidence type="ECO:0000313" key="9">
    <source>
        <dbReference type="EMBL" id="CAF3678926.1"/>
    </source>
</evidence>
<keyword evidence="5" id="KW-0539">Nucleus</keyword>
<dbReference type="InterPro" id="IPR016024">
    <property type="entry name" value="ARM-type_fold"/>
</dbReference>
<organism evidence="8 10">
    <name type="scientific">Didymodactylos carnosus</name>
    <dbReference type="NCBI Taxonomy" id="1234261"/>
    <lineage>
        <taxon>Eukaryota</taxon>
        <taxon>Metazoa</taxon>
        <taxon>Spiralia</taxon>
        <taxon>Gnathifera</taxon>
        <taxon>Rotifera</taxon>
        <taxon>Eurotatoria</taxon>
        <taxon>Bdelloidea</taxon>
        <taxon>Philodinida</taxon>
        <taxon>Philodinidae</taxon>
        <taxon>Didymodactylos</taxon>
    </lineage>
</organism>
<dbReference type="AlphaFoldDB" id="A0A8S2D7G6"/>
<comment type="caution">
    <text evidence="8">The sequence shown here is derived from an EMBL/GenBank/DDBJ whole genome shotgun (WGS) entry which is preliminary data.</text>
</comment>
<dbReference type="GO" id="GO:0006606">
    <property type="term" value="P:protein import into nucleus"/>
    <property type="evidence" value="ECO:0007669"/>
    <property type="project" value="TreeGrafter"/>
</dbReference>
<proteinExistence type="inferred from homology"/>
<evidence type="ECO:0000256" key="3">
    <source>
        <dbReference type="ARBA" id="ARBA00016020"/>
    </source>
</evidence>
<feature type="domain" description="Exportin-1/Importin-beta-like" evidence="7">
    <location>
        <begin position="124"/>
        <end position="187"/>
    </location>
</feature>
<dbReference type="Pfam" id="PF24138">
    <property type="entry name" value="TPR_TNPO3_IPO13_2nd"/>
    <property type="match status" value="1"/>
</dbReference>
<dbReference type="InterPro" id="IPR040709">
    <property type="entry name" value="Importin_rep_1"/>
</dbReference>
<dbReference type="Pfam" id="PF08389">
    <property type="entry name" value="Xpo1"/>
    <property type="match status" value="1"/>
</dbReference>
<evidence type="ECO:0000256" key="5">
    <source>
        <dbReference type="ARBA" id="ARBA00023242"/>
    </source>
</evidence>
<comment type="similarity">
    <text evidence="2">Belongs to the importin beta family.</text>
</comment>
<dbReference type="Proteomes" id="UP000682733">
    <property type="component" value="Unassembled WGS sequence"/>
</dbReference>
<gene>
    <name evidence="8" type="ORF">OVA965_LOCUS9458</name>
    <name evidence="9" type="ORF">TMI583_LOCUS9457</name>
</gene>
<feature type="region of interest" description="Disordered" evidence="6">
    <location>
        <begin position="1"/>
        <end position="22"/>
    </location>
</feature>
<dbReference type="InterPro" id="IPR057941">
    <property type="entry name" value="TPR_TNPO3_IPO13_2nd"/>
</dbReference>
<dbReference type="SUPFAM" id="SSF48371">
    <property type="entry name" value="ARM repeat"/>
    <property type="match status" value="1"/>
</dbReference>
<dbReference type="Pfam" id="PF18773">
    <property type="entry name" value="Importin_rep"/>
    <property type="match status" value="1"/>
</dbReference>
<dbReference type="GO" id="GO:0005737">
    <property type="term" value="C:cytoplasm"/>
    <property type="evidence" value="ECO:0007669"/>
    <property type="project" value="TreeGrafter"/>
</dbReference>
<feature type="compositionally biased region" description="Low complexity" evidence="6">
    <location>
        <begin position="7"/>
        <end position="16"/>
    </location>
</feature>
<evidence type="ECO:0000313" key="10">
    <source>
        <dbReference type="Proteomes" id="UP000677228"/>
    </source>
</evidence>
<evidence type="ECO:0000256" key="4">
    <source>
        <dbReference type="ARBA" id="ARBA00022448"/>
    </source>
</evidence>
<evidence type="ECO:0000259" key="7">
    <source>
        <dbReference type="Pfam" id="PF08389"/>
    </source>
</evidence>
<evidence type="ECO:0000256" key="2">
    <source>
        <dbReference type="ARBA" id="ARBA00007991"/>
    </source>
</evidence>
<dbReference type="PANTHER" id="PTHR12363">
    <property type="entry name" value="TRANSPORTIN 3 AND IMPORTIN 13"/>
    <property type="match status" value="1"/>
</dbReference>
<sequence>MLLTTPSSSSNSESKSQLFNTTDCSQDEIERAITEFYSGTFSSTISRQQLNSFLERLQYSSLAWDFSWKLLQTTKTQSIQFFGAVALCNKISRHLTELNDNQIQLVFEQLIQKIITYVSINYKQISVKLIVALGHLILNMMPNKWPNMIANIINIFTQSSNEFLNKHPEKTIMIILDILTILPEEFGIPILKFETMFDYLFNALNSVQLFDNACECVIVLFNSPDALKYPTTFTHLLPYVLSLETLLDHAIACGDKKKCESLTKLIATFGDNHAKLLLQLALTMHPQSQQLLDNFCKLVMRCTEMKGQYPIEETCSELTFSFWYALQEEVTSSKDDKTQTLCMEICRPYFIRLIEVLITKGQMPENNQDYTSEDKETFRNYRVDIGDTIMCMHNALGNGVLEVLAQHLALSIDQNSSWQRQESIMQLIGAGSEYVSLDENIYLPKIFSLLPKINFCNSLIINATLTVLGQYSSWLGHHHEMLQNCVHLYVNALSNPELIQSASITLKELTMENRRRMSQYLNDTVLENGNLNSNDRVRCVSIIGYMLSAYPSKVVHDHLNILLVPEVNKLLEYLQNTDNSSIAVRKENICTTLSFISVLITAIGYCGDQNDNEEDEQSQQQLNNLAPLTDSSAASEVLTSLMRDLDPILHLVLKQYSDDKEVTEKICEILCRTITTLKEGSTPILMTLLQLLQCIGPNILHLQFLNFVRNVCYILWLKNNVDIVEDFANFLTQVIKKLPHVVNRCPVEALALLFEFVKNGIQLHEQLPLRSVTMFTAHYFEYCKLDNRAASLLQENDWTINWVHQCLSDPNFPSPAATTDHREALIKALTRFIITDNVVQKILKMCILLCYNHTSNDEDIGYELILLSNRDEEFHRPSLAAHVWPETNYILGGQDITPSREGGTWLGFNTQGRIGVLLNLPKSTDHESDNKKSRGFIVPNYVNNMSVGLDCYMKNLNETKMNYNGFSFIGFERNLPLDGWRVVYTNNASDLSIPVDVRSKFFVLSNHQYGNEYEFCKTQHGCQLLDNTLKELTNNYKTKITDEKQLVDRLMMILNDQTTCIREDIVGMSSIKKLQSRFIPKPQPEIEKKPTLQSLKSAQTQGLNNNKFMNNNNMSTTMPTTMSAANLMSSNLNKDIVNDTLGILQQ</sequence>
<comment type="subcellular location">
    <subcellularLocation>
        <location evidence="1">Nucleus</location>
    </subcellularLocation>
</comment>
<accession>A0A8S2D7G6</accession>
<protein>
    <recommendedName>
        <fullName evidence="3">Importin-13</fullName>
    </recommendedName>
</protein>
<name>A0A8S2D7G6_9BILA</name>
<reference evidence="8" key="1">
    <citation type="submission" date="2021-02" db="EMBL/GenBank/DDBJ databases">
        <authorList>
            <person name="Nowell W R."/>
        </authorList>
    </citation>
    <scope>NUCLEOTIDE SEQUENCE</scope>
</reference>
<dbReference type="InterPro" id="IPR008551">
    <property type="entry name" value="TANGO2"/>
</dbReference>
<evidence type="ECO:0000256" key="1">
    <source>
        <dbReference type="ARBA" id="ARBA00004123"/>
    </source>
</evidence>
<dbReference type="InterPro" id="IPR051345">
    <property type="entry name" value="Importin_beta-like_NTR"/>
</dbReference>
<keyword evidence="4" id="KW-0813">Transport</keyword>
<dbReference type="Proteomes" id="UP000677228">
    <property type="component" value="Unassembled WGS sequence"/>
</dbReference>
<dbReference type="InterPro" id="IPR011989">
    <property type="entry name" value="ARM-like"/>
</dbReference>